<accession>A0A0H4KDA8</accession>
<dbReference type="PATRIC" id="fig|135735.6.peg.1710"/>
<dbReference type="Pfam" id="PF00817">
    <property type="entry name" value="IMS"/>
    <property type="match status" value="1"/>
</dbReference>
<dbReference type="Pfam" id="PF11799">
    <property type="entry name" value="IMS_C"/>
    <property type="match status" value="1"/>
</dbReference>
<dbReference type="Gene3D" id="3.40.1170.60">
    <property type="match status" value="1"/>
</dbReference>
<dbReference type="InterPro" id="IPR036775">
    <property type="entry name" value="DNA_pol_Y-fam_lit_finger_sf"/>
</dbReference>
<evidence type="ECO:0000313" key="3">
    <source>
        <dbReference type="EMBL" id="AKO92102.1"/>
    </source>
</evidence>
<dbReference type="RefSeq" id="WP_046217021.1">
    <property type="nucleotide sequence ID" value="NZ_CP011974.1"/>
</dbReference>
<dbReference type="CDD" id="cd01700">
    <property type="entry name" value="PolY_Pol_V_umuC"/>
    <property type="match status" value="1"/>
</dbReference>
<dbReference type="InterPro" id="IPR050116">
    <property type="entry name" value="DNA_polymerase-Y"/>
</dbReference>
<dbReference type="GO" id="GO:0005829">
    <property type="term" value="C:cytosol"/>
    <property type="evidence" value="ECO:0007669"/>
    <property type="project" value="TreeGrafter"/>
</dbReference>
<sequence length="421" mass="48243">MDYKQLPNRVIMCIDMKSFFASVSCVIRRLDPLKTKLAVVGDTKRSGSIVLASTPLLKKEGIQTGCRHLDIPKRKDIYVVNPSMERYVKASNYISSLILQYVAPEDFHAYSIDELFIDATASLHLFARTPDELAHKIIHEIYQKTRLVATIGIGPNLLLAKISLDHEAKHNSAGVAYWRYEDIPFKLWSIHPMKNFWGISSATEKRLNRLGIYTIKELALSPKEMLKKEFGVLGEELHQHANGVDYSRISEIYIPRSRSFGKSQILFRNYTNRKEIELLLLELLDNICFRLRMHQVVAQTVHLYIGYSTQRGRGFSRQKKMVRASNLSQDISPYCLTILHTYDNGMPIRSIGISLSNTSIQQEEQMSLFEDSNQREKAYALAKTIDEIRLRYGKNSLLRASSSLDYSTVRYRNSLMGGHKA</sequence>
<dbReference type="GO" id="GO:0003887">
    <property type="term" value="F:DNA-directed DNA polymerase activity"/>
    <property type="evidence" value="ECO:0007669"/>
    <property type="project" value="TreeGrafter"/>
</dbReference>
<dbReference type="InterPro" id="IPR001126">
    <property type="entry name" value="UmuC"/>
</dbReference>
<dbReference type="EMBL" id="CP011974">
    <property type="protein sequence ID" value="AKO92102.1"/>
    <property type="molecule type" value="Genomic_DNA"/>
</dbReference>
<reference evidence="4" key="2">
    <citation type="submission" date="2015-06" db="EMBL/GenBank/DDBJ databases">
        <title>Genome Sequence of Bacillus endophyticus and Analysis of its Companion Mechanism in the Ketogulonigenium vulgare-Bacillus strain Consortium.</title>
        <authorList>
            <person name="Jia N."/>
            <person name="Du J."/>
            <person name="Ding M.-Z."/>
            <person name="Gao F."/>
            <person name="Yuan Y.-J."/>
        </authorList>
    </citation>
    <scope>NUCLEOTIDE SEQUENCE [LARGE SCALE GENOMIC DNA]</scope>
    <source>
        <strain evidence="4">Hbe603</strain>
    </source>
</reference>
<dbReference type="Gene3D" id="1.10.150.20">
    <property type="entry name" value="5' to 3' exonuclease, C-terminal subdomain"/>
    <property type="match status" value="1"/>
</dbReference>
<feature type="domain" description="UmuC" evidence="2">
    <location>
        <begin position="11"/>
        <end position="200"/>
    </location>
</feature>
<dbReference type="GO" id="GO:0009432">
    <property type="term" value="P:SOS response"/>
    <property type="evidence" value="ECO:0007669"/>
    <property type="project" value="TreeGrafter"/>
</dbReference>
<dbReference type="SUPFAM" id="SSF100879">
    <property type="entry name" value="Lesion bypass DNA polymerase (Y-family), little finger domain"/>
    <property type="match status" value="1"/>
</dbReference>
<dbReference type="InterPro" id="IPR017961">
    <property type="entry name" value="DNA_pol_Y-fam_little_finger"/>
</dbReference>
<dbReference type="InterPro" id="IPR043128">
    <property type="entry name" value="Rev_trsase/Diguanyl_cyclase"/>
</dbReference>
<comment type="similarity">
    <text evidence="1">Belongs to the DNA polymerase type-Y family.</text>
</comment>
<gene>
    <name evidence="3" type="ORF">BEH_08320</name>
</gene>
<evidence type="ECO:0000313" key="4">
    <source>
        <dbReference type="Proteomes" id="UP000036202"/>
    </source>
</evidence>
<dbReference type="GO" id="GO:0042276">
    <property type="term" value="P:error-prone translesion synthesis"/>
    <property type="evidence" value="ECO:0007669"/>
    <property type="project" value="TreeGrafter"/>
</dbReference>
<evidence type="ECO:0000256" key="1">
    <source>
        <dbReference type="ARBA" id="ARBA00010945"/>
    </source>
</evidence>
<keyword evidence="4" id="KW-1185">Reference proteome</keyword>
<dbReference type="InterPro" id="IPR043502">
    <property type="entry name" value="DNA/RNA_pol_sf"/>
</dbReference>
<dbReference type="AlphaFoldDB" id="A0A0H4KDA8"/>
<dbReference type="PANTHER" id="PTHR11076">
    <property type="entry name" value="DNA REPAIR POLYMERASE UMUC / TRANSFERASE FAMILY MEMBER"/>
    <property type="match status" value="1"/>
</dbReference>
<organism evidence="3 4">
    <name type="scientific">Priestia filamentosa</name>
    <dbReference type="NCBI Taxonomy" id="1402861"/>
    <lineage>
        <taxon>Bacteria</taxon>
        <taxon>Bacillati</taxon>
        <taxon>Bacillota</taxon>
        <taxon>Bacilli</taxon>
        <taxon>Bacillales</taxon>
        <taxon>Bacillaceae</taxon>
        <taxon>Priestia</taxon>
    </lineage>
</organism>
<dbReference type="OrthoDB" id="9808813at2"/>
<proteinExistence type="inferred from homology"/>
<dbReference type="GO" id="GO:0006281">
    <property type="term" value="P:DNA repair"/>
    <property type="evidence" value="ECO:0007669"/>
    <property type="project" value="InterPro"/>
</dbReference>
<protein>
    <submittedName>
        <fullName evidence="3">Damage repair protein</fullName>
    </submittedName>
</protein>
<dbReference type="GO" id="GO:0003684">
    <property type="term" value="F:damaged DNA binding"/>
    <property type="evidence" value="ECO:0007669"/>
    <property type="project" value="InterPro"/>
</dbReference>
<name>A0A0H4KDA8_9BACI</name>
<dbReference type="PANTHER" id="PTHR11076:SF35">
    <property type="entry name" value="DNA REPAIR PROTEIN HOMOLOG YOBH"/>
    <property type="match status" value="1"/>
</dbReference>
<dbReference type="Proteomes" id="UP000036202">
    <property type="component" value="Chromosome"/>
</dbReference>
<dbReference type="Gene3D" id="3.30.1490.100">
    <property type="entry name" value="DNA polymerase, Y-family, little finger domain"/>
    <property type="match status" value="1"/>
</dbReference>
<evidence type="ECO:0000259" key="2">
    <source>
        <dbReference type="PROSITE" id="PS50173"/>
    </source>
</evidence>
<dbReference type="Gene3D" id="3.30.70.270">
    <property type="match status" value="1"/>
</dbReference>
<dbReference type="KEGG" id="beo:BEH_08320"/>
<reference evidence="3 4" key="1">
    <citation type="journal article" date="2015" name="PLoS ONE">
        <title>Genome Sequence of Bacillus endophyticus and Analysis of Its Companion Mechanism in the Ketogulonigenium vulgare-Bacillus Strain Consortium.</title>
        <authorList>
            <person name="Jia N."/>
            <person name="Du J."/>
            <person name="Ding M.Z."/>
            <person name="Gao F."/>
            <person name="Yuan Y.J."/>
        </authorList>
    </citation>
    <scope>NUCLEOTIDE SEQUENCE [LARGE SCALE GENOMIC DNA]</scope>
    <source>
        <strain evidence="3 4">Hbe603</strain>
    </source>
</reference>
<dbReference type="PROSITE" id="PS50173">
    <property type="entry name" value="UMUC"/>
    <property type="match status" value="1"/>
</dbReference>
<dbReference type="SUPFAM" id="SSF56672">
    <property type="entry name" value="DNA/RNA polymerases"/>
    <property type="match status" value="1"/>
</dbReference>